<name>A0ABW5PGC7_9BACL</name>
<organism evidence="6 7">
    <name type="scientific">Paenibacillus gansuensis</name>
    <dbReference type="NCBI Taxonomy" id="306542"/>
    <lineage>
        <taxon>Bacteria</taxon>
        <taxon>Bacillati</taxon>
        <taxon>Bacillota</taxon>
        <taxon>Bacilli</taxon>
        <taxon>Bacillales</taxon>
        <taxon>Paenibacillaceae</taxon>
        <taxon>Paenibacillus</taxon>
    </lineage>
</organism>
<gene>
    <name evidence="6" type="ORF">ACFSUF_14550</name>
</gene>
<feature type="region of interest" description="Disordered" evidence="4">
    <location>
        <begin position="28"/>
        <end position="47"/>
    </location>
</feature>
<reference evidence="7" key="1">
    <citation type="journal article" date="2019" name="Int. J. Syst. Evol. Microbiol.">
        <title>The Global Catalogue of Microorganisms (GCM) 10K type strain sequencing project: providing services to taxonomists for standard genome sequencing and annotation.</title>
        <authorList>
            <consortium name="The Broad Institute Genomics Platform"/>
            <consortium name="The Broad Institute Genome Sequencing Center for Infectious Disease"/>
            <person name="Wu L."/>
            <person name="Ma J."/>
        </authorList>
    </citation>
    <scope>NUCLEOTIDE SEQUENCE [LARGE SCALE GENOMIC DNA]</scope>
    <source>
        <strain evidence="7">KCTC 3950</strain>
    </source>
</reference>
<dbReference type="Proteomes" id="UP001597541">
    <property type="component" value="Unassembled WGS sequence"/>
</dbReference>
<evidence type="ECO:0000256" key="2">
    <source>
        <dbReference type="ARBA" id="ARBA00022448"/>
    </source>
</evidence>
<dbReference type="PANTHER" id="PTHR43649:SF12">
    <property type="entry name" value="DIACETYLCHITOBIOSE BINDING PROTEIN DASA"/>
    <property type="match status" value="1"/>
</dbReference>
<keyword evidence="3 5" id="KW-0732">Signal</keyword>
<dbReference type="PANTHER" id="PTHR43649">
    <property type="entry name" value="ARABINOSE-BINDING PROTEIN-RELATED"/>
    <property type="match status" value="1"/>
</dbReference>
<sequence length="440" mass="48632">MKKWSVMSLVFVLLIGLLAGCGSNNGNNSAAEGTDKPANSENTAKDEPKKDVTIKIFNFKVEIAEALNKMKAEYETSHPGVKLEIESVGGGADYGAALKAKFASGETPDIFNNGGFNEMNTWMEHLEDLSDQPWVGDIVDVAKEPMTKDGKIFGMPMNLEGYGFLYNKDLFAKAGIIELPKTMAQLEEAAKKLQAAGITPFANGYQEWWILGIHNLNVAFANQANPDEFIKGMNDGTSKIKGNEVFNNWAKLLDMTVKYGNKNPLTTDYNTQVTLFASGKAAMMQQGNWTQIQIDGIDPNLNIGVLPMPISEDAAANDKLYVGVPNNWVINKNSKVKAESKEFLNWLVSTPEGKKYVVNEFKFIPAFKSIEVTDQAILGDIANDIIAYSKEGKTLSWNWFKYPDGATQEFGAAMQAYIAGKSDRDQMFDAFQKTWENLKK</sequence>
<keyword evidence="2" id="KW-0813">Transport</keyword>
<dbReference type="SUPFAM" id="SSF53850">
    <property type="entry name" value="Periplasmic binding protein-like II"/>
    <property type="match status" value="1"/>
</dbReference>
<dbReference type="InterPro" id="IPR050490">
    <property type="entry name" value="Bact_solute-bd_prot1"/>
</dbReference>
<proteinExistence type="inferred from homology"/>
<evidence type="ECO:0000256" key="5">
    <source>
        <dbReference type="SAM" id="SignalP"/>
    </source>
</evidence>
<dbReference type="PROSITE" id="PS51257">
    <property type="entry name" value="PROKAR_LIPOPROTEIN"/>
    <property type="match status" value="1"/>
</dbReference>
<dbReference type="EMBL" id="JBHUME010000008">
    <property type="protein sequence ID" value="MFD2613648.1"/>
    <property type="molecule type" value="Genomic_DNA"/>
</dbReference>
<feature type="chain" id="PRO_5046047913" evidence="5">
    <location>
        <begin position="20"/>
        <end position="440"/>
    </location>
</feature>
<feature type="signal peptide" evidence="5">
    <location>
        <begin position="1"/>
        <end position="19"/>
    </location>
</feature>
<protein>
    <submittedName>
        <fullName evidence="6">ABC transporter substrate-binding protein</fullName>
    </submittedName>
</protein>
<comment type="similarity">
    <text evidence="1">Belongs to the bacterial solute-binding protein 1 family.</text>
</comment>
<dbReference type="Pfam" id="PF01547">
    <property type="entry name" value="SBP_bac_1"/>
    <property type="match status" value="1"/>
</dbReference>
<dbReference type="RefSeq" id="WP_377603676.1">
    <property type="nucleotide sequence ID" value="NZ_JBHUME010000008.1"/>
</dbReference>
<dbReference type="InterPro" id="IPR006061">
    <property type="entry name" value="SBP_1_CS"/>
</dbReference>
<evidence type="ECO:0000256" key="4">
    <source>
        <dbReference type="SAM" id="MobiDB-lite"/>
    </source>
</evidence>
<keyword evidence="7" id="KW-1185">Reference proteome</keyword>
<accession>A0ABW5PGC7</accession>
<evidence type="ECO:0000313" key="6">
    <source>
        <dbReference type="EMBL" id="MFD2613648.1"/>
    </source>
</evidence>
<evidence type="ECO:0000256" key="1">
    <source>
        <dbReference type="ARBA" id="ARBA00008520"/>
    </source>
</evidence>
<dbReference type="Gene3D" id="3.40.190.10">
    <property type="entry name" value="Periplasmic binding protein-like II"/>
    <property type="match status" value="2"/>
</dbReference>
<comment type="caution">
    <text evidence="6">The sequence shown here is derived from an EMBL/GenBank/DDBJ whole genome shotgun (WGS) entry which is preliminary data.</text>
</comment>
<evidence type="ECO:0000256" key="3">
    <source>
        <dbReference type="ARBA" id="ARBA00022729"/>
    </source>
</evidence>
<evidence type="ECO:0000313" key="7">
    <source>
        <dbReference type="Proteomes" id="UP001597541"/>
    </source>
</evidence>
<dbReference type="PROSITE" id="PS01037">
    <property type="entry name" value="SBP_BACTERIAL_1"/>
    <property type="match status" value="1"/>
</dbReference>
<dbReference type="InterPro" id="IPR006059">
    <property type="entry name" value="SBP"/>
</dbReference>